<reference evidence="2 3" key="1">
    <citation type="submission" date="2024-09" db="EMBL/GenBank/DDBJ databases">
        <authorList>
            <person name="Sun Q."/>
            <person name="Mori K."/>
        </authorList>
    </citation>
    <scope>NUCLEOTIDE SEQUENCE [LARGE SCALE GENOMIC DNA]</scope>
    <source>
        <strain evidence="2 3">JCM 12520</strain>
    </source>
</reference>
<dbReference type="Gene3D" id="3.40.50.1110">
    <property type="entry name" value="SGNH hydrolase"/>
    <property type="match status" value="1"/>
</dbReference>
<gene>
    <name evidence="2" type="ORF">ACFFNY_03455</name>
</gene>
<dbReference type="InterPro" id="IPR036514">
    <property type="entry name" value="SGNH_hydro_sf"/>
</dbReference>
<dbReference type="CDD" id="cd01834">
    <property type="entry name" value="SGNH_hydrolase_like_2"/>
    <property type="match status" value="1"/>
</dbReference>
<accession>A0ABV5VQR9</accession>
<dbReference type="EMBL" id="JBHMAG010000003">
    <property type="protein sequence ID" value="MFB9750619.1"/>
    <property type="molecule type" value="Genomic_DNA"/>
</dbReference>
<sequence length="216" mass="24379">MLLEAKSRLVMIGDSITDCGRARPIGEGRGEALGKGYVALVDALLGTMYASREIRVTNVGSSGNTVRSLQQRWQTDVIDLKPDWLSIMIGINDVWRQFDMPAQPEIHVRIDEYEATLRELVAKSKPLVKGLVLMTPFYIEPNPQDPMRAEMDRYGRVVEKLAVEFGAIFIDTQKAFEEVLPHYYPATLAWDRVHPNMTGHMVLARAFLNGIGFSWN</sequence>
<dbReference type="PANTHER" id="PTHR30383:SF5">
    <property type="entry name" value="SGNH HYDROLASE-TYPE ESTERASE DOMAIN-CONTAINING PROTEIN"/>
    <property type="match status" value="1"/>
</dbReference>
<name>A0ABV5VQR9_9BACL</name>
<dbReference type="PANTHER" id="PTHR30383">
    <property type="entry name" value="THIOESTERASE 1/PROTEASE 1/LYSOPHOSPHOLIPASE L1"/>
    <property type="match status" value="1"/>
</dbReference>
<dbReference type="Proteomes" id="UP001589619">
    <property type="component" value="Unassembled WGS sequence"/>
</dbReference>
<evidence type="ECO:0000313" key="2">
    <source>
        <dbReference type="EMBL" id="MFB9750619.1"/>
    </source>
</evidence>
<dbReference type="EC" id="3.1.-.-" evidence="2"/>
<dbReference type="GO" id="GO:0016787">
    <property type="term" value="F:hydrolase activity"/>
    <property type="evidence" value="ECO:0007669"/>
    <property type="project" value="UniProtKB-KW"/>
</dbReference>
<proteinExistence type="predicted"/>
<keyword evidence="2" id="KW-0378">Hydrolase</keyword>
<dbReference type="SUPFAM" id="SSF52266">
    <property type="entry name" value="SGNH hydrolase"/>
    <property type="match status" value="1"/>
</dbReference>
<dbReference type="InterPro" id="IPR051532">
    <property type="entry name" value="Ester_Hydrolysis_Enzymes"/>
</dbReference>
<comment type="caution">
    <text evidence="2">The sequence shown here is derived from an EMBL/GenBank/DDBJ whole genome shotgun (WGS) entry which is preliminary data.</text>
</comment>
<organism evidence="2 3">
    <name type="scientific">Paenibacillus hodogayensis</name>
    <dbReference type="NCBI Taxonomy" id="279208"/>
    <lineage>
        <taxon>Bacteria</taxon>
        <taxon>Bacillati</taxon>
        <taxon>Bacillota</taxon>
        <taxon>Bacilli</taxon>
        <taxon>Bacillales</taxon>
        <taxon>Paenibacillaceae</taxon>
        <taxon>Paenibacillus</taxon>
    </lineage>
</organism>
<protein>
    <submittedName>
        <fullName evidence="2">SGNH/GDSL hydrolase family protein</fullName>
        <ecNumber evidence="2">3.1.-.-</ecNumber>
    </submittedName>
</protein>
<feature type="domain" description="SGNH hydrolase-type esterase" evidence="1">
    <location>
        <begin position="12"/>
        <end position="200"/>
    </location>
</feature>
<dbReference type="Pfam" id="PF13472">
    <property type="entry name" value="Lipase_GDSL_2"/>
    <property type="match status" value="1"/>
</dbReference>
<keyword evidence="3" id="KW-1185">Reference proteome</keyword>
<evidence type="ECO:0000259" key="1">
    <source>
        <dbReference type="Pfam" id="PF13472"/>
    </source>
</evidence>
<dbReference type="RefSeq" id="WP_344906657.1">
    <property type="nucleotide sequence ID" value="NZ_BAAAYO010000005.1"/>
</dbReference>
<evidence type="ECO:0000313" key="3">
    <source>
        <dbReference type="Proteomes" id="UP001589619"/>
    </source>
</evidence>
<dbReference type="InterPro" id="IPR013830">
    <property type="entry name" value="SGNH_hydro"/>
</dbReference>